<evidence type="ECO:0000313" key="2">
    <source>
        <dbReference type="Proteomes" id="UP000199682"/>
    </source>
</evidence>
<proteinExistence type="predicted"/>
<name>A0A1G8YNJ7_9PSEU</name>
<dbReference type="GO" id="GO:0032259">
    <property type="term" value="P:methylation"/>
    <property type="evidence" value="ECO:0007669"/>
    <property type="project" value="UniProtKB-KW"/>
</dbReference>
<gene>
    <name evidence="1" type="ORF">SAMN04488074_104106</name>
</gene>
<dbReference type="InterPro" id="IPR029063">
    <property type="entry name" value="SAM-dependent_MTases_sf"/>
</dbReference>
<keyword evidence="1" id="KW-0808">Transferase</keyword>
<evidence type="ECO:0000313" key="1">
    <source>
        <dbReference type="EMBL" id="SDK04432.1"/>
    </source>
</evidence>
<dbReference type="InterPro" id="IPR006764">
    <property type="entry name" value="SAM_dep_MeTrfase_SAV2177_type"/>
</dbReference>
<organism evidence="1 2">
    <name type="scientific">Lentzea albidocapillata subsp. violacea</name>
    <dbReference type="NCBI Taxonomy" id="128104"/>
    <lineage>
        <taxon>Bacteria</taxon>
        <taxon>Bacillati</taxon>
        <taxon>Actinomycetota</taxon>
        <taxon>Actinomycetes</taxon>
        <taxon>Pseudonocardiales</taxon>
        <taxon>Pseudonocardiaceae</taxon>
        <taxon>Lentzea</taxon>
    </lineage>
</organism>
<dbReference type="Proteomes" id="UP000199682">
    <property type="component" value="Unassembled WGS sequence"/>
</dbReference>
<dbReference type="SUPFAM" id="SSF53335">
    <property type="entry name" value="S-adenosyl-L-methionine-dependent methyltransferases"/>
    <property type="match status" value="1"/>
</dbReference>
<dbReference type="RefSeq" id="WP_090006033.1">
    <property type="nucleotide sequence ID" value="NZ_FNET01000004.1"/>
</dbReference>
<reference evidence="2" key="1">
    <citation type="submission" date="2016-10" db="EMBL/GenBank/DDBJ databases">
        <authorList>
            <person name="Varghese N."/>
            <person name="Submissions S."/>
        </authorList>
    </citation>
    <scope>NUCLEOTIDE SEQUENCE [LARGE SCALE GENOMIC DNA]</scope>
    <source>
        <strain evidence="2">DSM 44796</strain>
    </source>
</reference>
<keyword evidence="1" id="KW-0489">Methyltransferase</keyword>
<dbReference type="Pfam" id="PF04672">
    <property type="entry name" value="Methyltransf_19"/>
    <property type="match status" value="1"/>
</dbReference>
<dbReference type="PIRSF" id="PIRSF017393">
    <property type="entry name" value="MTase_SAV2177"/>
    <property type="match status" value="1"/>
</dbReference>
<dbReference type="EMBL" id="FNET01000004">
    <property type="protein sequence ID" value="SDK04432.1"/>
    <property type="molecule type" value="Genomic_DNA"/>
</dbReference>
<dbReference type="AlphaFoldDB" id="A0A1G8YNJ7"/>
<accession>A0A1G8YNJ7</accession>
<sequence length="269" mass="29597">MERPAWAGPEVDVSKPSAARIYDAHLGGFHNFQVDRDAAAKIAAFMPELPDIMRANRSFLRRAVRHLAGQGITQFLDLGSGIPTVGNVHEIAWKANPDCRIMYVDVDPIAVSHSRMILSGIDQATAIQGDLRDPHKILSDPETQRLLDFSQPVAVLMFAVLHFVPDADDPAGIIREYLGATVPGSCLAISHASLEGSEPEKAEEATQQFRRSVTDFSMRTRTEITSLFDGLELVDPGVVYLPEWKPDHGDEVKDAKRTSTFAGVARKNR</sequence>
<dbReference type="GO" id="GO:0008168">
    <property type="term" value="F:methyltransferase activity"/>
    <property type="evidence" value="ECO:0007669"/>
    <property type="project" value="UniProtKB-KW"/>
</dbReference>
<dbReference type="Gene3D" id="3.40.50.150">
    <property type="entry name" value="Vaccinia Virus protein VP39"/>
    <property type="match status" value="1"/>
</dbReference>
<protein>
    <submittedName>
        <fullName evidence="1">S-adenosyl methyltransferase</fullName>
    </submittedName>
</protein>